<keyword evidence="3 6" id="KW-0812">Transmembrane</keyword>
<evidence type="ECO:0000256" key="6">
    <source>
        <dbReference type="SAM" id="Phobius"/>
    </source>
</evidence>
<comment type="caution">
    <text evidence="8">The sequence shown here is derived from an EMBL/GenBank/DDBJ whole genome shotgun (WGS) entry which is preliminary data.</text>
</comment>
<comment type="subcellular location">
    <subcellularLocation>
        <location evidence="1">Membrane</location>
        <topology evidence="1">Multi-pass membrane protein</topology>
    </subcellularLocation>
</comment>
<dbReference type="PANTHER" id="PTHR22950:SF683">
    <property type="entry name" value="AMINO ACID TRANSPORTER (EUROFUNG)"/>
    <property type="match status" value="1"/>
</dbReference>
<evidence type="ECO:0000259" key="7">
    <source>
        <dbReference type="Pfam" id="PF01490"/>
    </source>
</evidence>
<dbReference type="PANTHER" id="PTHR22950">
    <property type="entry name" value="AMINO ACID TRANSPORTER"/>
    <property type="match status" value="1"/>
</dbReference>
<evidence type="ECO:0000256" key="1">
    <source>
        <dbReference type="ARBA" id="ARBA00004141"/>
    </source>
</evidence>
<dbReference type="Gene3D" id="1.20.1740.10">
    <property type="entry name" value="Amino acid/polyamine transporter I"/>
    <property type="match status" value="1"/>
</dbReference>
<feature type="transmembrane region" description="Helical" evidence="6">
    <location>
        <begin position="55"/>
        <end position="78"/>
    </location>
</feature>
<dbReference type="GO" id="GO:0016020">
    <property type="term" value="C:membrane"/>
    <property type="evidence" value="ECO:0007669"/>
    <property type="project" value="UniProtKB-SubCell"/>
</dbReference>
<evidence type="ECO:0000256" key="3">
    <source>
        <dbReference type="ARBA" id="ARBA00022692"/>
    </source>
</evidence>
<evidence type="ECO:0000313" key="9">
    <source>
        <dbReference type="Proteomes" id="UP000803884"/>
    </source>
</evidence>
<gene>
    <name evidence="8" type="ORF">WHR41_07450</name>
</gene>
<feature type="transmembrane region" description="Helical" evidence="6">
    <location>
        <begin position="316"/>
        <end position="335"/>
    </location>
</feature>
<feature type="transmembrane region" description="Helical" evidence="6">
    <location>
        <begin position="274"/>
        <end position="296"/>
    </location>
</feature>
<name>A0AB34KF93_9PEZI</name>
<comment type="similarity">
    <text evidence="2">Belongs to the amino acid/polyamine transporter 2 family.</text>
</comment>
<keyword evidence="5 6" id="KW-0472">Membrane</keyword>
<feature type="transmembrane region" description="Helical" evidence="6">
    <location>
        <begin position="192"/>
        <end position="213"/>
    </location>
</feature>
<dbReference type="EMBL" id="JAAQHG020000032">
    <property type="protein sequence ID" value="KAL1583707.1"/>
    <property type="molecule type" value="Genomic_DNA"/>
</dbReference>
<dbReference type="FunFam" id="1.20.1740.10:FF:000039">
    <property type="entry name" value="Neutral amino acid transporter (Eurofung)"/>
    <property type="match status" value="1"/>
</dbReference>
<evidence type="ECO:0000256" key="4">
    <source>
        <dbReference type="ARBA" id="ARBA00022989"/>
    </source>
</evidence>
<dbReference type="GeneID" id="96008893"/>
<dbReference type="GO" id="GO:0015179">
    <property type="term" value="F:L-amino acid transmembrane transporter activity"/>
    <property type="evidence" value="ECO:0007669"/>
    <property type="project" value="TreeGrafter"/>
</dbReference>
<feature type="transmembrane region" description="Helical" evidence="6">
    <location>
        <begin position="132"/>
        <end position="154"/>
    </location>
</feature>
<feature type="transmembrane region" description="Helical" evidence="6">
    <location>
        <begin position="84"/>
        <end position="104"/>
    </location>
</feature>
<dbReference type="AlphaFoldDB" id="A0AB34KF93"/>
<keyword evidence="9" id="KW-1185">Reference proteome</keyword>
<feature type="transmembrane region" description="Helical" evidence="6">
    <location>
        <begin position="386"/>
        <end position="409"/>
    </location>
</feature>
<accession>A0AB34KF93</accession>
<keyword evidence="4 6" id="KW-1133">Transmembrane helix</keyword>
<feature type="transmembrane region" description="Helical" evidence="6">
    <location>
        <begin position="241"/>
        <end position="262"/>
    </location>
</feature>
<evidence type="ECO:0000256" key="5">
    <source>
        <dbReference type="ARBA" id="ARBA00023136"/>
    </source>
</evidence>
<evidence type="ECO:0000256" key="2">
    <source>
        <dbReference type="ARBA" id="ARBA00008066"/>
    </source>
</evidence>
<reference evidence="8 9" key="1">
    <citation type="journal article" date="2020" name="Microbiol. Resour. Announc.">
        <title>Draft Genome Sequence of a Cladosporium Species Isolated from the Mesophotic Ascidian Didemnum maculosum.</title>
        <authorList>
            <person name="Gioti A."/>
            <person name="Siaperas R."/>
            <person name="Nikolaivits E."/>
            <person name="Le Goff G."/>
            <person name="Ouazzani J."/>
            <person name="Kotoulas G."/>
            <person name="Topakas E."/>
        </authorList>
    </citation>
    <scope>NUCLEOTIDE SEQUENCE [LARGE SCALE GENOMIC DNA]</scope>
    <source>
        <strain evidence="8 9">TM138-S3</strain>
    </source>
</reference>
<dbReference type="Pfam" id="PF01490">
    <property type="entry name" value="Aa_trans"/>
    <property type="match status" value="1"/>
</dbReference>
<proteinExistence type="inferred from homology"/>
<organism evidence="8 9">
    <name type="scientific">Cladosporium halotolerans</name>
    <dbReference type="NCBI Taxonomy" id="1052096"/>
    <lineage>
        <taxon>Eukaryota</taxon>
        <taxon>Fungi</taxon>
        <taxon>Dikarya</taxon>
        <taxon>Ascomycota</taxon>
        <taxon>Pezizomycotina</taxon>
        <taxon>Dothideomycetes</taxon>
        <taxon>Dothideomycetidae</taxon>
        <taxon>Cladosporiales</taxon>
        <taxon>Cladosporiaceae</taxon>
        <taxon>Cladosporium</taxon>
    </lineage>
</organism>
<feature type="transmembrane region" description="Helical" evidence="6">
    <location>
        <begin position="356"/>
        <end position="380"/>
    </location>
</feature>
<sequence>MGHAKSLNDHEPEEEVFVEPALAHHSPEASQAGEVTDAVFGEVGADGPNYRSVGWVAAIVLLLKSQIGLGVLSVPSAFNTLGMAPGIIILIVVAAITTWTGYVIGTFKLNHPEVYGIDDAGGIMFGRAGREFLAIAFCLYWLFVSGSAMLGVSIGLNAVSAHGTCTAVFVAVAAAIGLIFASIRTLGRVSWLAWVGTICVLVSIFTLTIATGVQDRPADAPREGPWASDWKVVGNPTFAEAMSAVASLVLAYGGLPAYFSIASEMKDPRYYTRSVLFCQGTATVVYIIIGVVVYYYCGSYVASPALGSAGVLLKKICYGLVLPGLLVTEILYIHLTAKYVFVRALRNSKHLTSNSWVHWTSWLCCTLAVTIISYCIASGVPVFGELVSLIGALFGTLMCFHPMACMWLFDNWKPKTRTLKWYFLVSCNLFILIGGSYLLVSGTYGAVVGIEKAYTESGGSAAWSCEDNSNSV</sequence>
<dbReference type="RefSeq" id="XP_069226814.1">
    <property type="nucleotide sequence ID" value="XM_069376055.1"/>
</dbReference>
<evidence type="ECO:0000313" key="8">
    <source>
        <dbReference type="EMBL" id="KAL1583707.1"/>
    </source>
</evidence>
<feature type="transmembrane region" description="Helical" evidence="6">
    <location>
        <begin position="160"/>
        <end position="180"/>
    </location>
</feature>
<dbReference type="InterPro" id="IPR013057">
    <property type="entry name" value="AA_transpt_TM"/>
</dbReference>
<feature type="transmembrane region" description="Helical" evidence="6">
    <location>
        <begin position="421"/>
        <end position="440"/>
    </location>
</feature>
<feature type="domain" description="Amino acid transporter transmembrane" evidence="7">
    <location>
        <begin position="53"/>
        <end position="447"/>
    </location>
</feature>
<dbReference type="Proteomes" id="UP000803884">
    <property type="component" value="Unassembled WGS sequence"/>
</dbReference>
<protein>
    <recommendedName>
        <fullName evidence="7">Amino acid transporter transmembrane domain-containing protein</fullName>
    </recommendedName>
</protein>